<keyword evidence="2" id="KW-1185">Reference proteome</keyword>
<accession>A0ABX5ZHU2</accession>
<dbReference type="RefSeq" id="WP_149368761.1">
    <property type="nucleotide sequence ID" value="NZ_CP043550.1"/>
</dbReference>
<evidence type="ECO:0000313" key="2">
    <source>
        <dbReference type="Proteomes" id="UP000322509"/>
    </source>
</evidence>
<dbReference type="EMBL" id="CP043550">
    <property type="protein sequence ID" value="QEO57581.1"/>
    <property type="molecule type" value="Genomic_DNA"/>
</dbReference>
<gene>
    <name evidence="1" type="ORF">F0R74_06835</name>
</gene>
<proteinExistence type="predicted"/>
<name>A0ABX5ZHU2_9GAMM</name>
<reference evidence="1 2" key="1">
    <citation type="submission" date="2019-09" db="EMBL/GenBank/DDBJ databases">
        <title>Complete genome sequence of Francisella marina E103-15.</title>
        <authorList>
            <person name="Tekedar H.C."/>
            <person name="Griffin M.J."/>
            <person name="Waldbieser G.C."/>
            <person name="Soto E."/>
        </authorList>
    </citation>
    <scope>NUCLEOTIDE SEQUENCE [LARGE SCALE GENOMIC DNA]</scope>
    <source>
        <strain evidence="1 2">E103-15</strain>
    </source>
</reference>
<organism evidence="1 2">
    <name type="scientific">Francisella marina</name>
    <dbReference type="NCBI Taxonomy" id="2249302"/>
    <lineage>
        <taxon>Bacteria</taxon>
        <taxon>Pseudomonadati</taxon>
        <taxon>Pseudomonadota</taxon>
        <taxon>Gammaproteobacteria</taxon>
        <taxon>Thiotrichales</taxon>
        <taxon>Francisellaceae</taxon>
        <taxon>Francisella</taxon>
    </lineage>
</organism>
<sequence length="243" mass="28438">MFKKKIFKKDIAIYCDTEDKIKSAENYFIANGYEFSQLYKFVSNFTKGFKLKFCIQPLPKSKKIYCGAISTFLSTDSKIIPFEKALKKSYQWNEEQGKVVSHTDKVEEKQEDFAYPIFAKSKVSGSIYKFTDTKTNIRVFGSNPTVIGLTTDTSMPHTDAERWLILDYDADRSLYDGQPVWCWNDHHECKRELRFYDAKNMTVFTYFGTRNGSAHDNYEPLTLEEIKALQPMLSEMYKELKYD</sequence>
<dbReference type="Proteomes" id="UP000322509">
    <property type="component" value="Chromosome"/>
</dbReference>
<evidence type="ECO:0000313" key="1">
    <source>
        <dbReference type="EMBL" id="QEO57581.1"/>
    </source>
</evidence>
<protein>
    <submittedName>
        <fullName evidence="1">Uncharacterized protein</fullName>
    </submittedName>
</protein>